<gene>
    <name evidence="1" type="ORF">BRYFOR_08794</name>
</gene>
<accession>C6LJF8</accession>
<comment type="caution">
    <text evidence="1">The sequence shown here is derived from an EMBL/GenBank/DDBJ whole genome shotgun (WGS) entry which is preliminary data.</text>
</comment>
<dbReference type="InterPro" id="IPR036388">
    <property type="entry name" value="WH-like_DNA-bd_sf"/>
</dbReference>
<dbReference type="Proteomes" id="UP000005561">
    <property type="component" value="Unassembled WGS sequence"/>
</dbReference>
<dbReference type="SUPFAM" id="SSF46785">
    <property type="entry name" value="Winged helix' DNA-binding domain"/>
    <property type="match status" value="1"/>
</dbReference>
<evidence type="ECO:0000313" key="1">
    <source>
        <dbReference type="EMBL" id="EET59272.1"/>
    </source>
</evidence>
<proteinExistence type="predicted"/>
<organism evidence="1 2">
    <name type="scientific">Marvinbryantia formatexigens DSM 14469</name>
    <dbReference type="NCBI Taxonomy" id="478749"/>
    <lineage>
        <taxon>Bacteria</taxon>
        <taxon>Bacillati</taxon>
        <taxon>Bacillota</taxon>
        <taxon>Clostridia</taxon>
        <taxon>Lachnospirales</taxon>
        <taxon>Lachnospiraceae</taxon>
        <taxon>Marvinbryantia</taxon>
    </lineage>
</organism>
<evidence type="ECO:0000313" key="2">
    <source>
        <dbReference type="Proteomes" id="UP000005561"/>
    </source>
</evidence>
<name>C6LJF8_9FIRM</name>
<dbReference type="InterPro" id="IPR011991">
    <property type="entry name" value="ArsR-like_HTH"/>
</dbReference>
<keyword evidence="2" id="KW-1185">Reference proteome</keyword>
<dbReference type="CDD" id="cd00090">
    <property type="entry name" value="HTH_ARSR"/>
    <property type="match status" value="1"/>
</dbReference>
<protein>
    <submittedName>
        <fullName evidence="1">Transcriptional regulator, ArsR family</fullName>
    </submittedName>
</protein>
<reference evidence="1" key="1">
    <citation type="submission" date="2009-07" db="EMBL/GenBank/DDBJ databases">
        <authorList>
            <person name="Weinstock G."/>
            <person name="Sodergren E."/>
            <person name="Clifton S."/>
            <person name="Fulton L."/>
            <person name="Fulton B."/>
            <person name="Courtney L."/>
            <person name="Fronick C."/>
            <person name="Harrison M."/>
            <person name="Strong C."/>
            <person name="Farmer C."/>
            <person name="Delahaunty K."/>
            <person name="Markovic C."/>
            <person name="Hall O."/>
            <person name="Minx P."/>
            <person name="Tomlinson C."/>
            <person name="Mitreva M."/>
            <person name="Nelson J."/>
            <person name="Hou S."/>
            <person name="Wollam A."/>
            <person name="Pepin K.H."/>
            <person name="Johnson M."/>
            <person name="Bhonagiri V."/>
            <person name="Nash W.E."/>
            <person name="Warren W."/>
            <person name="Chinwalla A."/>
            <person name="Mardis E.R."/>
            <person name="Wilson R.K."/>
        </authorList>
    </citation>
    <scope>NUCLEOTIDE SEQUENCE [LARGE SCALE GENOMIC DNA]</scope>
    <source>
        <strain evidence="1">DSM 14469</strain>
    </source>
</reference>
<dbReference type="eggNOG" id="COG2345">
    <property type="taxonomic scope" value="Bacteria"/>
</dbReference>
<dbReference type="RefSeq" id="WP_006863557.1">
    <property type="nucleotide sequence ID" value="NZ_ACCL02000020.1"/>
</dbReference>
<dbReference type="EMBL" id="ACCL02000020">
    <property type="protein sequence ID" value="EET59272.1"/>
    <property type="molecule type" value="Genomic_DNA"/>
</dbReference>
<dbReference type="Gene3D" id="1.10.10.10">
    <property type="entry name" value="Winged helix-like DNA-binding domain superfamily/Winged helix DNA-binding domain"/>
    <property type="match status" value="1"/>
</dbReference>
<dbReference type="AlphaFoldDB" id="C6LJF8"/>
<dbReference type="Pfam" id="PF12840">
    <property type="entry name" value="HTH_20"/>
    <property type="match status" value="1"/>
</dbReference>
<dbReference type="OrthoDB" id="9788770at2"/>
<sequence>MSLEINITTREELNIYMNVQRQRLLKVMEISAVPMTPKQLSLKLELSPSSVTYHLKKLQSIGLVELDHTEIIHGIEAKFYKKIPATVNLKGDLRDDLYEEKLLLADYSLNNAWVGFKKYISEISRENKMDSEVKGDFITGTLYLTEGEAEQLKNMMLKFYEEHSTPNSDAKPWELSFIIYPEKL</sequence>
<dbReference type="STRING" id="168384.SAMN05660368_03165"/>
<dbReference type="InterPro" id="IPR036390">
    <property type="entry name" value="WH_DNA-bd_sf"/>
</dbReference>